<dbReference type="SUPFAM" id="SSF55920">
    <property type="entry name" value="Creatinase/aminopeptidase"/>
    <property type="match status" value="1"/>
</dbReference>
<reference evidence="2 3" key="1">
    <citation type="submission" date="2017-09" db="EMBL/GenBank/DDBJ databases">
        <authorList>
            <consortium name="International Durum Wheat Genome Sequencing Consortium (IDWGSC)"/>
            <person name="Milanesi L."/>
        </authorList>
    </citation>
    <scope>NUCLEOTIDE SEQUENCE [LARGE SCALE GENOMIC DNA]</scope>
    <source>
        <strain evidence="3">cv. Svevo</strain>
    </source>
</reference>
<evidence type="ECO:0000313" key="2">
    <source>
        <dbReference type="EMBL" id="VAH91072.1"/>
    </source>
</evidence>
<dbReference type="AlphaFoldDB" id="A0A9R0VYW9"/>
<dbReference type="InterPro" id="IPR000994">
    <property type="entry name" value="Pept_M24"/>
</dbReference>
<evidence type="ECO:0000313" key="3">
    <source>
        <dbReference type="Proteomes" id="UP000324705"/>
    </source>
</evidence>
<feature type="domain" description="Peptidase M24" evidence="1">
    <location>
        <begin position="5"/>
        <end position="97"/>
    </location>
</feature>
<dbReference type="Gene3D" id="3.90.230.10">
    <property type="entry name" value="Creatinase/methionine aminopeptidase superfamily"/>
    <property type="match status" value="1"/>
</dbReference>
<dbReference type="Proteomes" id="UP000324705">
    <property type="component" value="Chromosome 4A"/>
</dbReference>
<dbReference type="Gramene" id="TRITD4Av1G082770.12">
    <property type="protein sequence ID" value="TRITD4Av1G082770.12"/>
    <property type="gene ID" value="TRITD4Av1G082770"/>
</dbReference>
<organism evidence="2 3">
    <name type="scientific">Triticum turgidum subsp. durum</name>
    <name type="common">Durum wheat</name>
    <name type="synonym">Triticum durum</name>
    <dbReference type="NCBI Taxonomy" id="4567"/>
    <lineage>
        <taxon>Eukaryota</taxon>
        <taxon>Viridiplantae</taxon>
        <taxon>Streptophyta</taxon>
        <taxon>Embryophyta</taxon>
        <taxon>Tracheophyta</taxon>
        <taxon>Spermatophyta</taxon>
        <taxon>Magnoliopsida</taxon>
        <taxon>Liliopsida</taxon>
        <taxon>Poales</taxon>
        <taxon>Poaceae</taxon>
        <taxon>BOP clade</taxon>
        <taxon>Pooideae</taxon>
        <taxon>Triticodae</taxon>
        <taxon>Triticeae</taxon>
        <taxon>Triticinae</taxon>
        <taxon>Triticum</taxon>
    </lineage>
</organism>
<dbReference type="InterPro" id="IPR050422">
    <property type="entry name" value="X-Pro_aminopeptidase_P"/>
</dbReference>
<sequence length="136" mass="14920">MLLQHFKGLSFPTISSVGPNAAIIHYSPEANTCAELDADKIYLCDSGAQYLDGTTDITRTVHFGKPSEHQKSCYTAVLKGHIALDAAVFPNGTTGESFFHCSYDVNSCAFSRNLCICIALCRQSFCRENYLNIVKV</sequence>
<protein>
    <recommendedName>
        <fullName evidence="1">Peptidase M24 domain-containing protein</fullName>
    </recommendedName>
</protein>
<dbReference type="Pfam" id="PF00557">
    <property type="entry name" value="Peptidase_M24"/>
    <property type="match status" value="1"/>
</dbReference>
<evidence type="ECO:0000259" key="1">
    <source>
        <dbReference type="Pfam" id="PF00557"/>
    </source>
</evidence>
<accession>A0A9R0VYW9</accession>
<proteinExistence type="predicted"/>
<dbReference type="PANTHER" id="PTHR43763:SF12">
    <property type="entry name" value="AMINOPEPTIDASE P1"/>
    <property type="match status" value="1"/>
</dbReference>
<name>A0A9R0VYW9_TRITD</name>
<dbReference type="EMBL" id="LT934117">
    <property type="protein sequence ID" value="VAH91072.1"/>
    <property type="molecule type" value="Genomic_DNA"/>
</dbReference>
<dbReference type="InterPro" id="IPR036005">
    <property type="entry name" value="Creatinase/aminopeptidase-like"/>
</dbReference>
<dbReference type="PANTHER" id="PTHR43763">
    <property type="entry name" value="XAA-PRO AMINOPEPTIDASE 1"/>
    <property type="match status" value="1"/>
</dbReference>
<keyword evidence="3" id="KW-1185">Reference proteome</keyword>
<gene>
    <name evidence="2" type="ORF">TRITD_4Av1G082770</name>
</gene>